<dbReference type="GO" id="GO:2000344">
    <property type="term" value="P:positive regulation of acrosome reaction"/>
    <property type="evidence" value="ECO:0007669"/>
    <property type="project" value="TreeGrafter"/>
</dbReference>
<dbReference type="InterPro" id="IPR001507">
    <property type="entry name" value="ZP_dom"/>
</dbReference>
<organism evidence="5 6">
    <name type="scientific">Oreochromis niloticus</name>
    <name type="common">Nile tilapia</name>
    <name type="synonym">Tilapia nilotica</name>
    <dbReference type="NCBI Taxonomy" id="8128"/>
    <lineage>
        <taxon>Eukaryota</taxon>
        <taxon>Metazoa</taxon>
        <taxon>Chordata</taxon>
        <taxon>Craniata</taxon>
        <taxon>Vertebrata</taxon>
        <taxon>Euteleostomi</taxon>
        <taxon>Actinopterygii</taxon>
        <taxon>Neopterygii</taxon>
        <taxon>Teleostei</taxon>
        <taxon>Neoteleostei</taxon>
        <taxon>Acanthomorphata</taxon>
        <taxon>Ovalentaria</taxon>
        <taxon>Cichlomorphae</taxon>
        <taxon>Cichliformes</taxon>
        <taxon>Cichlidae</taxon>
        <taxon>African cichlids</taxon>
        <taxon>Pseudocrenilabrinae</taxon>
        <taxon>Oreochromini</taxon>
        <taxon>Oreochromis</taxon>
    </lineage>
</organism>
<proteinExistence type="predicted"/>
<accession>A0A669DL24</accession>
<evidence type="ECO:0000256" key="3">
    <source>
        <dbReference type="SAM" id="SignalP"/>
    </source>
</evidence>
<reference evidence="5" key="2">
    <citation type="submission" date="2025-08" db="UniProtKB">
        <authorList>
            <consortium name="Ensembl"/>
        </authorList>
    </citation>
    <scope>IDENTIFICATION</scope>
</reference>
<dbReference type="GO" id="GO:0035803">
    <property type="term" value="P:egg coat formation"/>
    <property type="evidence" value="ECO:0007669"/>
    <property type="project" value="TreeGrafter"/>
</dbReference>
<dbReference type="FunFam" id="2.60.40.4100:FF:000002">
    <property type="entry name" value="Zona pellucida sperm-binding protein 3"/>
    <property type="match status" value="1"/>
</dbReference>
<feature type="region of interest" description="Disordered" evidence="2">
    <location>
        <begin position="41"/>
        <end position="71"/>
    </location>
</feature>
<keyword evidence="1" id="KW-1015">Disulfide bond</keyword>
<evidence type="ECO:0000256" key="1">
    <source>
        <dbReference type="ARBA" id="ARBA00023157"/>
    </source>
</evidence>
<evidence type="ECO:0000313" key="5">
    <source>
        <dbReference type="Ensembl" id="ENSONIP00000060158.1"/>
    </source>
</evidence>
<dbReference type="GeneTree" id="ENSGT01030000234567"/>
<evidence type="ECO:0000256" key="2">
    <source>
        <dbReference type="SAM" id="MobiDB-lite"/>
    </source>
</evidence>
<dbReference type="InParanoid" id="A0A669DL24"/>
<feature type="region of interest" description="Disordered" evidence="2">
    <location>
        <begin position="454"/>
        <end position="482"/>
    </location>
</feature>
<dbReference type="GO" id="GO:0007339">
    <property type="term" value="P:binding of sperm to zona pellucida"/>
    <property type="evidence" value="ECO:0007669"/>
    <property type="project" value="TreeGrafter"/>
</dbReference>
<dbReference type="PANTHER" id="PTHR11576">
    <property type="entry name" value="ZONA PELLUCIDA SPERM-BINDING PROTEIN 3"/>
    <property type="match status" value="1"/>
</dbReference>
<reference evidence="5" key="3">
    <citation type="submission" date="2025-09" db="UniProtKB">
        <authorList>
            <consortium name="Ensembl"/>
        </authorList>
    </citation>
    <scope>IDENTIFICATION</scope>
</reference>
<evidence type="ECO:0000313" key="6">
    <source>
        <dbReference type="Proteomes" id="UP000005207"/>
    </source>
</evidence>
<dbReference type="Ensembl" id="ENSONIT00000036745.1">
    <property type="protein sequence ID" value="ENSONIP00000060158.1"/>
    <property type="gene ID" value="ENSONIG00000036390.1"/>
</dbReference>
<feature type="domain" description="ZP" evidence="4">
    <location>
        <begin position="132"/>
        <end position="412"/>
    </location>
</feature>
<sequence length="482" mass="54768">MGLMHAGFLFLLFWSACFQFIDKAEYGVFGQDPELDQEKMETVADKDETEDSAPTDKLKRSASDGDFSTPEAMKLPKYLNVPASYDQKQIFKPERGVRPLPELARKILLASAPAAPVTGGAETGRDKLVEILCHVDKMYVRIRKEVFKSRDAYKYLKLGTCPVNQENEHYYYLLYSFVTGCGFKQEVGECRNVCVSYFTMTNQMEMFMFQSHADYLSISNVLRFRQTTPVLREMPFEIPLQCRFPRFFHSYKVGFHPKLRGGTVFRALKPKRIFSLILVDASGNNVTGTKIYSLGQSMYFEASVLYHTASSRNKRLYINKCFMTPSSNPDSNPKYTVVDNHGCMIDGKVMLQSKFLIGSSKMVQRVTVGAVLFKDPTSMISSQEQYLHCEIFMGSPTPTRNSKACNYDPVTGSWKELYGYDTVCACCESTCSSPQQRASRKIISSHSWMVDLTSEDEHVKSEPKMKSRDAGMFNLDDPDTEK</sequence>
<dbReference type="OMA" id="VEQYLHC"/>
<feature type="compositionally biased region" description="Basic and acidic residues" evidence="2">
    <location>
        <begin position="455"/>
        <end position="469"/>
    </location>
</feature>
<keyword evidence="3" id="KW-0732">Signal</keyword>
<dbReference type="Gene3D" id="2.60.40.3210">
    <property type="entry name" value="Zona pellucida, ZP-N domain"/>
    <property type="match status" value="1"/>
</dbReference>
<keyword evidence="6" id="KW-1185">Reference proteome</keyword>
<dbReference type="InterPro" id="IPR055355">
    <property type="entry name" value="ZP-C"/>
</dbReference>
<feature type="compositionally biased region" description="Basic and acidic residues" evidence="2">
    <location>
        <begin position="54"/>
        <end position="63"/>
    </location>
</feature>
<dbReference type="InterPro" id="IPR042235">
    <property type="entry name" value="ZP-C_dom"/>
</dbReference>
<dbReference type="PANTHER" id="PTHR11576:SF26">
    <property type="entry name" value="ZONA PELLUCIDA GLYCOPROTEIN 3D TANDEM DUPLICATE 2"/>
    <property type="match status" value="1"/>
</dbReference>
<gene>
    <name evidence="5" type="primary">zp3c</name>
</gene>
<dbReference type="PROSITE" id="PS51034">
    <property type="entry name" value="ZP_2"/>
    <property type="match status" value="1"/>
</dbReference>
<dbReference type="GO" id="GO:0032190">
    <property type="term" value="F:acrosin binding"/>
    <property type="evidence" value="ECO:0007669"/>
    <property type="project" value="TreeGrafter"/>
</dbReference>
<dbReference type="AlphaFoldDB" id="A0A669DL24"/>
<dbReference type="Gene3D" id="2.60.40.4100">
    <property type="entry name" value="Zona pellucida, ZP-C domain"/>
    <property type="match status" value="1"/>
</dbReference>
<dbReference type="GO" id="GO:0031012">
    <property type="term" value="C:extracellular matrix"/>
    <property type="evidence" value="ECO:0007669"/>
    <property type="project" value="TreeGrafter"/>
</dbReference>
<evidence type="ECO:0000259" key="4">
    <source>
        <dbReference type="PROSITE" id="PS51034"/>
    </source>
</evidence>
<reference evidence="6" key="1">
    <citation type="submission" date="2012-01" db="EMBL/GenBank/DDBJ databases">
        <title>The Genome Sequence of Oreochromis niloticus (Nile Tilapia).</title>
        <authorList>
            <consortium name="Broad Institute Genome Assembly Team"/>
            <consortium name="Broad Institute Sequencing Platform"/>
            <person name="Di Palma F."/>
            <person name="Johnson J."/>
            <person name="Lander E.S."/>
            <person name="Lindblad-Toh K."/>
        </authorList>
    </citation>
    <scope>NUCLEOTIDE SEQUENCE [LARGE SCALE GENOMIC DNA]</scope>
</reference>
<protein>
    <submittedName>
        <fullName evidence="5">Zona pellucida glycoprotein 3c</fullName>
    </submittedName>
</protein>
<feature type="signal peptide" evidence="3">
    <location>
        <begin position="1"/>
        <end position="19"/>
    </location>
</feature>
<dbReference type="Proteomes" id="UP000005207">
    <property type="component" value="Linkage group LG6"/>
</dbReference>
<dbReference type="Pfam" id="PF00100">
    <property type="entry name" value="Zona_pellucida"/>
    <property type="match status" value="1"/>
</dbReference>
<dbReference type="SMART" id="SM00241">
    <property type="entry name" value="ZP"/>
    <property type="match status" value="1"/>
</dbReference>
<feature type="chain" id="PRO_5025388793" evidence="3">
    <location>
        <begin position="20"/>
        <end position="482"/>
    </location>
</feature>
<name>A0A669DL24_ORENI</name>